<reference evidence="8" key="1">
    <citation type="journal article" date="2019" name="Int. J. Syst. Evol. Microbiol.">
        <title>The Global Catalogue of Microorganisms (GCM) 10K type strain sequencing project: providing services to taxonomists for standard genome sequencing and annotation.</title>
        <authorList>
            <consortium name="The Broad Institute Genomics Platform"/>
            <consortium name="The Broad Institute Genome Sequencing Center for Infectious Disease"/>
            <person name="Wu L."/>
            <person name="Ma J."/>
        </authorList>
    </citation>
    <scope>NUCLEOTIDE SEQUENCE [LARGE SCALE GENOMIC DNA]</scope>
    <source>
        <strain evidence="8">CCUG 50873</strain>
    </source>
</reference>
<protein>
    <submittedName>
        <fullName evidence="7">NAD(P)/FAD-dependent oxidoreductase</fullName>
        <ecNumber evidence="7">1.6.5.-</ecNumber>
    </submittedName>
</protein>
<dbReference type="GO" id="GO:0016491">
    <property type="term" value="F:oxidoreductase activity"/>
    <property type="evidence" value="ECO:0007669"/>
    <property type="project" value="UniProtKB-KW"/>
</dbReference>
<keyword evidence="8" id="KW-1185">Reference proteome</keyword>
<evidence type="ECO:0000256" key="4">
    <source>
        <dbReference type="ARBA" id="ARBA00022827"/>
    </source>
</evidence>
<evidence type="ECO:0000256" key="5">
    <source>
        <dbReference type="ARBA" id="ARBA00023002"/>
    </source>
</evidence>
<gene>
    <name evidence="7" type="ORF">ACFQ04_09550</name>
</gene>
<evidence type="ECO:0000256" key="2">
    <source>
        <dbReference type="ARBA" id="ARBA00005272"/>
    </source>
</evidence>
<dbReference type="PANTHER" id="PTHR42913">
    <property type="entry name" value="APOPTOSIS-INDUCING FACTOR 1"/>
    <property type="match status" value="1"/>
</dbReference>
<dbReference type="PRINTS" id="PR00411">
    <property type="entry name" value="PNDRDTASEI"/>
</dbReference>
<dbReference type="InterPro" id="IPR036188">
    <property type="entry name" value="FAD/NAD-bd_sf"/>
</dbReference>
<dbReference type="EC" id="1.6.5.-" evidence="7"/>
<comment type="similarity">
    <text evidence="2">Belongs to the NADH dehydrogenase family.</text>
</comment>
<dbReference type="EMBL" id="JBHTIL010000001">
    <property type="protein sequence ID" value="MFD0925980.1"/>
    <property type="molecule type" value="Genomic_DNA"/>
</dbReference>
<dbReference type="PRINTS" id="PR00368">
    <property type="entry name" value="FADPNR"/>
</dbReference>
<dbReference type="Proteomes" id="UP001597068">
    <property type="component" value="Unassembled WGS sequence"/>
</dbReference>
<dbReference type="Pfam" id="PF07992">
    <property type="entry name" value="Pyr_redox_2"/>
    <property type="match status" value="1"/>
</dbReference>
<evidence type="ECO:0000313" key="8">
    <source>
        <dbReference type="Proteomes" id="UP001597068"/>
    </source>
</evidence>
<dbReference type="InterPro" id="IPR051169">
    <property type="entry name" value="NADH-Q_oxidoreductase"/>
</dbReference>
<dbReference type="InterPro" id="IPR023753">
    <property type="entry name" value="FAD/NAD-binding_dom"/>
</dbReference>
<dbReference type="Gene3D" id="3.50.50.100">
    <property type="match status" value="1"/>
</dbReference>
<evidence type="ECO:0000313" key="7">
    <source>
        <dbReference type="EMBL" id="MFD0925980.1"/>
    </source>
</evidence>
<name>A0ABW3G8P1_9NOCA</name>
<dbReference type="PANTHER" id="PTHR42913:SF3">
    <property type="entry name" value="64 KDA MITOCHONDRIAL NADH DEHYDROGENASE (EUROFUNG)"/>
    <property type="match status" value="1"/>
</dbReference>
<evidence type="ECO:0000256" key="3">
    <source>
        <dbReference type="ARBA" id="ARBA00022630"/>
    </source>
</evidence>
<feature type="domain" description="FAD/NAD(P)-binding" evidence="6">
    <location>
        <begin position="6"/>
        <end position="315"/>
    </location>
</feature>
<sequence length="416" mass="43590">MGAPQYDVVVVGSGFGGVAAARRLARSDKSVLMISSVAQYLFQPLLYQVATGVLDADTVSPAAADSVDTKIDVVEGTVTAIDPDAHSVTYTGADREQQAGYSSLIAATGASQSYFGHDEYAHRTFSLKTREDAVALREQLVRNFARPDDRSASSYVVVGAGATGVELAGEIAGLARRHQRADVSITLVEGVGEVLPVFGGRLSRYAKKTLEAAGVDVVLKSLVTDIDDGVVTVDIEKGAATRRIASDTVIWAAGVSASPFAAVLAEATGCDTDRAGRLLVNPDLTVGGYADIYAIGDMTSLKGYPGQSPVAMQEGRHAADTITRKIGPGTPFRYFDKGSMSIIGRGKAVLQGPVGPGISGLPAWGAWLAVHLYYLSGVGNRIDAIGRWFGAYGANRRPALTAAQRAQEREPERVAG</sequence>
<keyword evidence="4" id="KW-0274">FAD</keyword>
<dbReference type="RefSeq" id="WP_253646112.1">
    <property type="nucleotide sequence ID" value="NZ_BAAAMO010000002.1"/>
</dbReference>
<evidence type="ECO:0000259" key="6">
    <source>
        <dbReference type="Pfam" id="PF07992"/>
    </source>
</evidence>
<keyword evidence="5 7" id="KW-0560">Oxidoreductase</keyword>
<comment type="caution">
    <text evidence="7">The sequence shown here is derived from an EMBL/GenBank/DDBJ whole genome shotgun (WGS) entry which is preliminary data.</text>
</comment>
<accession>A0ABW3G8P1</accession>
<dbReference type="SUPFAM" id="SSF51905">
    <property type="entry name" value="FAD/NAD(P)-binding domain"/>
    <property type="match status" value="1"/>
</dbReference>
<evidence type="ECO:0000256" key="1">
    <source>
        <dbReference type="ARBA" id="ARBA00001974"/>
    </source>
</evidence>
<keyword evidence="3" id="KW-0285">Flavoprotein</keyword>
<proteinExistence type="inferred from homology"/>
<comment type="cofactor">
    <cofactor evidence="1">
        <name>FAD</name>
        <dbReference type="ChEBI" id="CHEBI:57692"/>
    </cofactor>
</comment>
<organism evidence="7 8">
    <name type="scientific">Williamsia deligens</name>
    <dbReference type="NCBI Taxonomy" id="321325"/>
    <lineage>
        <taxon>Bacteria</taxon>
        <taxon>Bacillati</taxon>
        <taxon>Actinomycetota</taxon>
        <taxon>Actinomycetes</taxon>
        <taxon>Mycobacteriales</taxon>
        <taxon>Nocardiaceae</taxon>
        <taxon>Williamsia</taxon>
    </lineage>
</organism>